<dbReference type="InterPro" id="IPR049224">
    <property type="entry name" value="DUF6821"/>
</dbReference>
<feature type="region of interest" description="Disordered" evidence="1">
    <location>
        <begin position="68"/>
        <end position="99"/>
    </location>
</feature>
<evidence type="ECO:0000256" key="1">
    <source>
        <dbReference type="SAM" id="MobiDB-lite"/>
    </source>
</evidence>
<dbReference type="Pfam" id="PF20705">
    <property type="entry name" value="DUF6821"/>
    <property type="match status" value="1"/>
</dbReference>
<evidence type="ECO:0000313" key="3">
    <source>
        <dbReference type="EMBL" id="EYU20671.1"/>
    </source>
</evidence>
<name>A0A022PXX5_ERYGU</name>
<evidence type="ECO:0000259" key="2">
    <source>
        <dbReference type="Pfam" id="PF20705"/>
    </source>
</evidence>
<sequence>MDVMKSSDLEEWELVADDDERIINIDTNTSTTSLSHVINYFHYSYCPPPLEFVHKTGPSNQLLLLPPPPPPPPVSIDHLKTMVQPPPPPGGGGGGARESTISTLEEDHVSSPKFTSDDFNQYGHPCKQVVVVVDSEMDKGITAVKEEDGGGAGGGLFKIWKWSINYNKNSVRIGGAICSFAAICIMSLSCTRNINNDQTKLHHHFQIYTTTTNDRRQQVVVHRANEALISTGGRIPFIATAARITFGGYYDASASI</sequence>
<gene>
    <name evidence="3" type="ORF">MIMGU_mgv1a019333mg</name>
</gene>
<dbReference type="PANTHER" id="PTHR33646">
    <property type="entry name" value="GB|AAF00631.1"/>
    <property type="match status" value="1"/>
</dbReference>
<dbReference type="EMBL" id="KI632259">
    <property type="protein sequence ID" value="EYU20671.1"/>
    <property type="molecule type" value="Genomic_DNA"/>
</dbReference>
<accession>A0A022PXX5</accession>
<dbReference type="AlphaFoldDB" id="A0A022PXX5"/>
<feature type="domain" description="DUF6821" evidence="2">
    <location>
        <begin position="125"/>
        <end position="252"/>
    </location>
</feature>
<dbReference type="InterPro" id="IPR045883">
    <property type="entry name" value="At4g13530-like"/>
</dbReference>
<organism evidence="3 4">
    <name type="scientific">Erythranthe guttata</name>
    <name type="common">Yellow monkey flower</name>
    <name type="synonym">Mimulus guttatus</name>
    <dbReference type="NCBI Taxonomy" id="4155"/>
    <lineage>
        <taxon>Eukaryota</taxon>
        <taxon>Viridiplantae</taxon>
        <taxon>Streptophyta</taxon>
        <taxon>Embryophyta</taxon>
        <taxon>Tracheophyta</taxon>
        <taxon>Spermatophyta</taxon>
        <taxon>Magnoliopsida</taxon>
        <taxon>eudicotyledons</taxon>
        <taxon>Gunneridae</taxon>
        <taxon>Pentapetalae</taxon>
        <taxon>asterids</taxon>
        <taxon>lamiids</taxon>
        <taxon>Lamiales</taxon>
        <taxon>Phrymaceae</taxon>
        <taxon>Erythranthe</taxon>
    </lineage>
</organism>
<keyword evidence="4" id="KW-1185">Reference proteome</keyword>
<dbReference type="PANTHER" id="PTHR33646:SF2">
    <property type="entry name" value="F20H23.8 PROTEIN"/>
    <property type="match status" value="1"/>
</dbReference>
<reference evidence="3 4" key="1">
    <citation type="journal article" date="2013" name="Proc. Natl. Acad. Sci. U.S.A.">
        <title>Fine-scale variation in meiotic recombination in Mimulus inferred from population shotgun sequencing.</title>
        <authorList>
            <person name="Hellsten U."/>
            <person name="Wright K.M."/>
            <person name="Jenkins J."/>
            <person name="Shu S."/>
            <person name="Yuan Y."/>
            <person name="Wessler S.R."/>
            <person name="Schmutz J."/>
            <person name="Willis J.H."/>
            <person name="Rokhsar D.S."/>
        </authorList>
    </citation>
    <scope>NUCLEOTIDE SEQUENCE [LARGE SCALE GENOMIC DNA]</scope>
    <source>
        <strain evidence="4">cv. DUN x IM62</strain>
    </source>
</reference>
<protein>
    <recommendedName>
        <fullName evidence="2">DUF6821 domain-containing protein</fullName>
    </recommendedName>
</protein>
<evidence type="ECO:0000313" key="4">
    <source>
        <dbReference type="Proteomes" id="UP000030748"/>
    </source>
</evidence>
<dbReference type="STRING" id="4155.A0A022PXX5"/>
<dbReference type="Proteomes" id="UP000030748">
    <property type="component" value="Unassembled WGS sequence"/>
</dbReference>
<proteinExistence type="predicted"/>